<reference evidence="2 3" key="1">
    <citation type="submission" date="2017-06" db="EMBL/GenBank/DDBJ databases">
        <authorList>
            <person name="Kim H.J."/>
            <person name="Triplett B.A."/>
        </authorList>
    </citation>
    <scope>NUCLEOTIDE SEQUENCE [LARGE SCALE GENOMIC DNA]</scope>
    <source>
        <strain evidence="2 3">DSM 25597</strain>
    </source>
</reference>
<dbReference type="InterPro" id="IPR024775">
    <property type="entry name" value="DinB-like"/>
</dbReference>
<keyword evidence="3" id="KW-1185">Reference proteome</keyword>
<accession>A0A238Z3V4</accession>
<dbReference type="SUPFAM" id="SSF109854">
    <property type="entry name" value="DinB/YfiT-like putative metalloenzymes"/>
    <property type="match status" value="1"/>
</dbReference>
<gene>
    <name evidence="2" type="ORF">SAMN06265376_102561</name>
</gene>
<evidence type="ECO:0000313" key="3">
    <source>
        <dbReference type="Proteomes" id="UP000198379"/>
    </source>
</evidence>
<evidence type="ECO:0000313" key="2">
    <source>
        <dbReference type="EMBL" id="SNR77589.1"/>
    </source>
</evidence>
<dbReference type="InterPro" id="IPR034660">
    <property type="entry name" value="DinB/YfiT-like"/>
</dbReference>
<dbReference type="EMBL" id="FZNY01000002">
    <property type="protein sequence ID" value="SNR77589.1"/>
    <property type="molecule type" value="Genomic_DNA"/>
</dbReference>
<sequence length="155" mass="18161">MPMTAQQSSFKKEFLKKWKNATTYTLEVAEKMPASKYGYRPNEGMRTFGEQMEHIGYAMTYLSMNAIHSKEIPYQGNLTDKDALIDYLKKQFEIVRVAVEKMDSTDFEKTVSFWAGRMTRRKILNIAFDHTTHTRAQAIVYLRSQDIKPPQYIAW</sequence>
<name>A0A238Z3V4_9FLAO</name>
<protein>
    <submittedName>
        <fullName evidence="2">Uncharacterized damage-inducible protein DinB (Forms a four-helix bundle)</fullName>
    </submittedName>
</protein>
<dbReference type="Pfam" id="PF12867">
    <property type="entry name" value="DinB_2"/>
    <property type="match status" value="1"/>
</dbReference>
<dbReference type="Gene3D" id="1.20.120.450">
    <property type="entry name" value="dinb family like domain"/>
    <property type="match status" value="1"/>
</dbReference>
<organism evidence="2 3">
    <name type="scientific">Dokdonia pacifica</name>
    <dbReference type="NCBI Taxonomy" id="1627892"/>
    <lineage>
        <taxon>Bacteria</taxon>
        <taxon>Pseudomonadati</taxon>
        <taxon>Bacteroidota</taxon>
        <taxon>Flavobacteriia</taxon>
        <taxon>Flavobacteriales</taxon>
        <taxon>Flavobacteriaceae</taxon>
        <taxon>Dokdonia</taxon>
    </lineage>
</organism>
<dbReference type="AlphaFoldDB" id="A0A238Z3V4"/>
<dbReference type="Proteomes" id="UP000198379">
    <property type="component" value="Unassembled WGS sequence"/>
</dbReference>
<feature type="domain" description="DinB-like" evidence="1">
    <location>
        <begin position="21"/>
        <end position="137"/>
    </location>
</feature>
<proteinExistence type="predicted"/>
<evidence type="ECO:0000259" key="1">
    <source>
        <dbReference type="Pfam" id="PF12867"/>
    </source>
</evidence>